<dbReference type="EMBL" id="JAPDRQ010000046">
    <property type="protein sequence ID" value="KAJ9658878.1"/>
    <property type="molecule type" value="Genomic_DNA"/>
</dbReference>
<proteinExistence type="predicted"/>
<accession>A0ACC3ABI2</accession>
<comment type="caution">
    <text evidence="1">The sequence shown here is derived from an EMBL/GenBank/DDBJ whole genome shotgun (WGS) entry which is preliminary data.</text>
</comment>
<name>A0ACC3ABI2_9EURO</name>
<gene>
    <name evidence="1" type="ORF">H2198_003448</name>
</gene>
<protein>
    <submittedName>
        <fullName evidence="1">Uncharacterized protein</fullName>
    </submittedName>
</protein>
<dbReference type="Proteomes" id="UP001172386">
    <property type="component" value="Unassembled WGS sequence"/>
</dbReference>
<keyword evidence="2" id="KW-1185">Reference proteome</keyword>
<sequence>MSKVLSSGIQTSADGQAFIPSSKRADGTTRKEIRIRPGYKPAEDVEKYKSRNVEAWRSRDASGVPGADTAADDKHEVEGKSKNAKRREAARRKKELESEQALDDVQESVANLQVNGNDQIARELGSHVDDQEQDMDAERQKKIRNQLKKLKAVKELKAKKAAGEKLTADQLIKISKEGELMKDLTKLHYEGPELEESQAAEATQNQAD</sequence>
<reference evidence="1" key="1">
    <citation type="submission" date="2022-10" db="EMBL/GenBank/DDBJ databases">
        <title>Culturing micro-colonial fungi from biological soil crusts in the Mojave desert and describing Neophaeococcomyces mojavensis, and introducing the new genera and species Taxawa tesnikishii.</title>
        <authorList>
            <person name="Kurbessoian T."/>
            <person name="Stajich J.E."/>
        </authorList>
    </citation>
    <scope>NUCLEOTIDE SEQUENCE</scope>
    <source>
        <strain evidence="1">JES_112</strain>
    </source>
</reference>
<organism evidence="1 2">
    <name type="scientific">Neophaeococcomyces mojaviensis</name>
    <dbReference type="NCBI Taxonomy" id="3383035"/>
    <lineage>
        <taxon>Eukaryota</taxon>
        <taxon>Fungi</taxon>
        <taxon>Dikarya</taxon>
        <taxon>Ascomycota</taxon>
        <taxon>Pezizomycotina</taxon>
        <taxon>Eurotiomycetes</taxon>
        <taxon>Chaetothyriomycetidae</taxon>
        <taxon>Chaetothyriales</taxon>
        <taxon>Chaetothyriales incertae sedis</taxon>
        <taxon>Neophaeococcomyces</taxon>
    </lineage>
</organism>
<evidence type="ECO:0000313" key="1">
    <source>
        <dbReference type="EMBL" id="KAJ9658878.1"/>
    </source>
</evidence>
<evidence type="ECO:0000313" key="2">
    <source>
        <dbReference type="Proteomes" id="UP001172386"/>
    </source>
</evidence>